<dbReference type="EMBL" id="JAJEQW010000005">
    <property type="protein sequence ID" value="MCC2241981.1"/>
    <property type="molecule type" value="Genomic_DNA"/>
</dbReference>
<evidence type="ECO:0000256" key="2">
    <source>
        <dbReference type="ARBA" id="ARBA00022448"/>
    </source>
</evidence>
<feature type="transmembrane region" description="Helical" evidence="7">
    <location>
        <begin position="162"/>
        <end position="179"/>
    </location>
</feature>
<keyword evidence="5 7" id="KW-1133">Transmembrane helix</keyword>
<dbReference type="RefSeq" id="WP_227709994.1">
    <property type="nucleotide sequence ID" value="NZ_JAJEQW010000005.1"/>
</dbReference>
<evidence type="ECO:0000256" key="4">
    <source>
        <dbReference type="ARBA" id="ARBA00022692"/>
    </source>
</evidence>
<comment type="caution">
    <text evidence="9">The sequence shown here is derived from an EMBL/GenBank/DDBJ whole genome shotgun (WGS) entry which is preliminary data.</text>
</comment>
<feature type="transmembrane region" description="Helical" evidence="7">
    <location>
        <begin position="264"/>
        <end position="285"/>
    </location>
</feature>
<dbReference type="Proteomes" id="UP001198893">
    <property type="component" value="Unassembled WGS sequence"/>
</dbReference>
<organism evidence="9 10">
    <name type="scientific">Roseburia amylophila</name>
    <dbReference type="NCBI Taxonomy" id="2981794"/>
    <lineage>
        <taxon>Bacteria</taxon>
        <taxon>Bacillati</taxon>
        <taxon>Bacillota</taxon>
        <taxon>Clostridia</taxon>
        <taxon>Lachnospirales</taxon>
        <taxon>Lachnospiraceae</taxon>
        <taxon>Roseburia</taxon>
    </lineage>
</organism>
<accession>A0AAW4WFA6</accession>
<evidence type="ECO:0000256" key="7">
    <source>
        <dbReference type="RuleBase" id="RU363032"/>
    </source>
</evidence>
<dbReference type="CDD" id="cd06261">
    <property type="entry name" value="TM_PBP2"/>
    <property type="match status" value="1"/>
</dbReference>
<evidence type="ECO:0000256" key="5">
    <source>
        <dbReference type="ARBA" id="ARBA00022989"/>
    </source>
</evidence>
<dbReference type="PROSITE" id="PS50928">
    <property type="entry name" value="ABC_TM1"/>
    <property type="match status" value="1"/>
</dbReference>
<evidence type="ECO:0000259" key="8">
    <source>
        <dbReference type="PROSITE" id="PS50928"/>
    </source>
</evidence>
<reference evidence="9" key="1">
    <citation type="submission" date="2021-10" db="EMBL/GenBank/DDBJ databases">
        <title>Anaerobic single-cell dispensing facilitates the cultivation of human gut bacteria.</title>
        <authorList>
            <person name="Afrizal A."/>
        </authorList>
    </citation>
    <scope>NUCLEOTIDE SEQUENCE</scope>
    <source>
        <strain evidence="9">CLA-AA-H204</strain>
    </source>
</reference>
<dbReference type="Gene3D" id="1.10.3720.10">
    <property type="entry name" value="MetI-like"/>
    <property type="match status" value="1"/>
</dbReference>
<dbReference type="AlphaFoldDB" id="A0AAW4WFA6"/>
<name>A0AAW4WFA6_9FIRM</name>
<sequence>MASFDMAMSGQTSQPKQKSYSKVLHTKRAIRGLICILFCLLSLLPFLLMVMNATRTSGDIQAGVTLIPSSHLMENWNMLIQKQNGMRLTLGRAMLNSLCITVPGTFLAVYCSCMTAYGIHVYNFKAKKFAWAFIMAIMMVPNQITIIGFYRFMLKLNLVDTYIPLIIPCIAAPAVVFFMKQYMESTLSIEMIEAARIDGAREFRIFNTIIMPIMKPAVATQAIFQFIAQWNNLFTPTIMLTTDEKKTLPLFVQMLTADQFRVDYGVVYVGLTVTVLPLIIAYLILSKYIVAGVALGGVKG</sequence>
<evidence type="ECO:0000256" key="6">
    <source>
        <dbReference type="ARBA" id="ARBA00023136"/>
    </source>
</evidence>
<feature type="transmembrane region" description="Helical" evidence="7">
    <location>
        <begin position="129"/>
        <end position="150"/>
    </location>
</feature>
<dbReference type="SUPFAM" id="SSF161098">
    <property type="entry name" value="MetI-like"/>
    <property type="match status" value="1"/>
</dbReference>
<evidence type="ECO:0000313" key="9">
    <source>
        <dbReference type="EMBL" id="MCC2241981.1"/>
    </source>
</evidence>
<evidence type="ECO:0000256" key="3">
    <source>
        <dbReference type="ARBA" id="ARBA00022475"/>
    </source>
</evidence>
<keyword evidence="2 7" id="KW-0813">Transport</keyword>
<gene>
    <name evidence="9" type="ORF">LKD47_06660</name>
</gene>
<dbReference type="PANTHER" id="PTHR43744:SF2">
    <property type="entry name" value="ARABINOOLIGOSACCHARIDES TRANSPORT SYSTEM PERMEASE PROTEIN ARAQ"/>
    <property type="match status" value="1"/>
</dbReference>
<keyword evidence="6 7" id="KW-0472">Membrane</keyword>
<keyword evidence="3" id="KW-1003">Cell membrane</keyword>
<feature type="transmembrane region" description="Helical" evidence="7">
    <location>
        <begin position="93"/>
        <end position="117"/>
    </location>
</feature>
<evidence type="ECO:0000313" key="10">
    <source>
        <dbReference type="Proteomes" id="UP001198893"/>
    </source>
</evidence>
<dbReference type="GO" id="GO:0005886">
    <property type="term" value="C:plasma membrane"/>
    <property type="evidence" value="ECO:0007669"/>
    <property type="project" value="UniProtKB-SubCell"/>
</dbReference>
<comment type="similarity">
    <text evidence="7">Belongs to the binding-protein-dependent transport system permease family.</text>
</comment>
<feature type="domain" description="ABC transmembrane type-1" evidence="8">
    <location>
        <begin position="94"/>
        <end position="285"/>
    </location>
</feature>
<protein>
    <submittedName>
        <fullName evidence="9">Carbohydrate ABC transporter permease</fullName>
    </submittedName>
</protein>
<evidence type="ECO:0000256" key="1">
    <source>
        <dbReference type="ARBA" id="ARBA00004651"/>
    </source>
</evidence>
<dbReference type="Pfam" id="PF00528">
    <property type="entry name" value="BPD_transp_1"/>
    <property type="match status" value="1"/>
</dbReference>
<dbReference type="GO" id="GO:0055085">
    <property type="term" value="P:transmembrane transport"/>
    <property type="evidence" value="ECO:0007669"/>
    <property type="project" value="InterPro"/>
</dbReference>
<dbReference type="InterPro" id="IPR000515">
    <property type="entry name" value="MetI-like"/>
</dbReference>
<proteinExistence type="inferred from homology"/>
<comment type="subcellular location">
    <subcellularLocation>
        <location evidence="1 7">Cell membrane</location>
        <topology evidence="1 7">Multi-pass membrane protein</topology>
    </subcellularLocation>
</comment>
<keyword evidence="4 7" id="KW-0812">Transmembrane</keyword>
<dbReference type="InterPro" id="IPR035906">
    <property type="entry name" value="MetI-like_sf"/>
</dbReference>
<dbReference type="PANTHER" id="PTHR43744">
    <property type="entry name" value="ABC TRANSPORTER PERMEASE PROTEIN MG189-RELATED-RELATED"/>
    <property type="match status" value="1"/>
</dbReference>